<dbReference type="InterPro" id="IPR019679">
    <property type="entry name" value="Phage_P2_Cox"/>
</dbReference>
<evidence type="ECO:0000313" key="1">
    <source>
        <dbReference type="EMBL" id="WGL93973.1"/>
    </source>
</evidence>
<protein>
    <submittedName>
        <fullName evidence="1">Cox family DNA-binding protein</fullName>
    </submittedName>
</protein>
<name>A0AA95GBJ1_9GAMM</name>
<dbReference type="Pfam" id="PF10743">
    <property type="entry name" value="Phage_Cox"/>
    <property type="match status" value="1"/>
</dbReference>
<dbReference type="AlphaFoldDB" id="A0AA95GBJ1"/>
<dbReference type="RefSeq" id="WP_280628402.1">
    <property type="nucleotide sequence ID" value="NZ_CP123494.1"/>
</dbReference>
<geneLocation type="plasmid" evidence="1 2">
    <name>paIh4</name>
</geneLocation>
<accession>A0AA95GBJ1</accession>
<gene>
    <name evidence="1" type="ORF">QE207_01385</name>
</gene>
<dbReference type="GO" id="GO:0003677">
    <property type="term" value="F:DNA binding"/>
    <property type="evidence" value="ECO:0007669"/>
    <property type="project" value="UniProtKB-KW"/>
</dbReference>
<dbReference type="Proteomes" id="UP001177597">
    <property type="component" value="Plasmid paIh4"/>
</dbReference>
<dbReference type="EMBL" id="CP123494">
    <property type="protein sequence ID" value="WGL93973.1"/>
    <property type="molecule type" value="Genomic_DNA"/>
</dbReference>
<reference evidence="1" key="1">
    <citation type="submission" date="2023-04" db="EMBL/GenBank/DDBJ databases">
        <title>Genome dynamics across the evolutionary transition to endosymbiosis.</title>
        <authorList>
            <person name="Siozios S."/>
            <person name="Nadal-Jimenez P."/>
            <person name="Azagi T."/>
            <person name="Sprong H."/>
            <person name="Frost C.L."/>
            <person name="Parratt S.R."/>
            <person name="Taylor G."/>
            <person name="Brettell L."/>
            <person name="Lew K.C."/>
            <person name="Croft L."/>
            <person name="King K.C."/>
            <person name="Brockhurst M.A."/>
            <person name="Hypsa V."/>
            <person name="Novakova E."/>
            <person name="Darby A.C."/>
            <person name="Hurst G.D.D."/>
        </authorList>
    </citation>
    <scope>NUCLEOTIDE SEQUENCE</scope>
    <source>
        <strain evidence="1">AIh</strain>
        <plasmid evidence="1">paIh4</plasmid>
    </source>
</reference>
<evidence type="ECO:0000313" key="2">
    <source>
        <dbReference type="Proteomes" id="UP001177597"/>
    </source>
</evidence>
<organism evidence="1 2">
    <name type="scientific">Arsenophonus nasoniae</name>
    <name type="common">son-killer infecting Nasonia vitripennis</name>
    <dbReference type="NCBI Taxonomy" id="638"/>
    <lineage>
        <taxon>Bacteria</taxon>
        <taxon>Pseudomonadati</taxon>
        <taxon>Pseudomonadota</taxon>
        <taxon>Gammaproteobacteria</taxon>
        <taxon>Enterobacterales</taxon>
        <taxon>Morganellaceae</taxon>
        <taxon>Arsenophonus</taxon>
    </lineage>
</organism>
<dbReference type="Gene3D" id="6.10.200.10">
    <property type="entry name" value="Regulatory phage protein Cox"/>
    <property type="match status" value="1"/>
</dbReference>
<keyword evidence="1" id="KW-0614">Plasmid</keyword>
<sequence>MNAELINKYPVNAVPISKFAELIGKSREATKTMVKHRKLPTVKFNDPDKPNGRTCEIWISITEFNRAMDRAYYHQPKEQRDAWLLWLGLEE</sequence>
<dbReference type="InterPro" id="IPR038147">
    <property type="entry name" value="Cox_sf"/>
</dbReference>
<keyword evidence="1" id="KW-0238">DNA-binding</keyword>
<proteinExistence type="predicted"/>